<comment type="subunit">
    <text evidence="4">Homotetramer.</text>
</comment>
<dbReference type="EMBL" id="CALNXJ010000017">
    <property type="protein sequence ID" value="CAH3119232.1"/>
    <property type="molecule type" value="Genomic_DNA"/>
</dbReference>
<organism evidence="14 15">
    <name type="scientific">Pocillopora meandrina</name>
    <dbReference type="NCBI Taxonomy" id="46732"/>
    <lineage>
        <taxon>Eukaryota</taxon>
        <taxon>Metazoa</taxon>
        <taxon>Cnidaria</taxon>
        <taxon>Anthozoa</taxon>
        <taxon>Hexacorallia</taxon>
        <taxon>Scleractinia</taxon>
        <taxon>Astrocoeniina</taxon>
        <taxon>Pocilloporidae</taxon>
        <taxon>Pocillopora</taxon>
    </lineage>
</organism>
<keyword evidence="7 11" id="KW-0456">Lyase</keyword>
<keyword evidence="6" id="KW-0963">Cytoplasm</keyword>
<evidence type="ECO:0000256" key="6">
    <source>
        <dbReference type="ARBA" id="ARBA00022490"/>
    </source>
</evidence>
<evidence type="ECO:0000256" key="13">
    <source>
        <dbReference type="PIRSR" id="PIRSR001365-2"/>
    </source>
</evidence>
<feature type="active site" description="Schiff-base intermediate with substrate" evidence="12">
    <location>
        <position position="173"/>
    </location>
</feature>
<evidence type="ECO:0000313" key="15">
    <source>
        <dbReference type="Proteomes" id="UP001159428"/>
    </source>
</evidence>
<comment type="pathway">
    <text evidence="2">Amino-sugar metabolism; N-acetylneuraminate degradation.</text>
</comment>
<comment type="similarity">
    <text evidence="3">Belongs to the DapA family. NanA subfamily.</text>
</comment>
<sequence>MVYDSMKRIKGLIAATLTPFDDGGELNLSVIEAYAQHLQNENVKGLFVAGTTGESTLLTVEERKGLAEKWIEVGKDRFEHIIIHVGTSNLKDSQELARHSENNRATAIALMATSFFTPKSVDDLVEYVRLVADCAPNTPLFYYHIPAWTHIPFLMEDFLKAAIPKIPTLAGVKFTSGDMFDLGRCLILEDQRFSIMFGGDEILISALAMGACASVGGTYNFAGKLHCRIMDAFDKGDMETARSEQYRSQAMVKLYCKYGGHAGVGKAIMRFLGLDLGPARSPLSLSESQEAQLRDELGNIGFFTWR</sequence>
<evidence type="ECO:0000256" key="9">
    <source>
        <dbReference type="ARBA" id="ARBA00023277"/>
    </source>
</evidence>
<dbReference type="Gene3D" id="3.20.20.70">
    <property type="entry name" value="Aldolase class I"/>
    <property type="match status" value="1"/>
</dbReference>
<evidence type="ECO:0000256" key="11">
    <source>
        <dbReference type="PIRNR" id="PIRNR001365"/>
    </source>
</evidence>
<keyword evidence="15" id="KW-1185">Reference proteome</keyword>
<gene>
    <name evidence="14" type="ORF">PMEA_00008164</name>
</gene>
<dbReference type="InterPro" id="IPR002220">
    <property type="entry name" value="DapA-like"/>
</dbReference>
<dbReference type="PANTHER" id="PTHR12128">
    <property type="entry name" value="DIHYDRODIPICOLINATE SYNTHASE"/>
    <property type="match status" value="1"/>
</dbReference>
<evidence type="ECO:0000256" key="10">
    <source>
        <dbReference type="ARBA" id="ARBA00044906"/>
    </source>
</evidence>
<dbReference type="PIRSF" id="PIRSF001365">
    <property type="entry name" value="DHDPS"/>
    <property type="match status" value="1"/>
</dbReference>
<proteinExistence type="inferred from homology"/>
<dbReference type="GO" id="GO:0005737">
    <property type="term" value="C:cytoplasm"/>
    <property type="evidence" value="ECO:0007669"/>
    <property type="project" value="UniProtKB-SubCell"/>
</dbReference>
<keyword evidence="8" id="KW-0704">Schiff base</keyword>
<dbReference type="SUPFAM" id="SSF51569">
    <property type="entry name" value="Aldolase"/>
    <property type="match status" value="1"/>
</dbReference>
<dbReference type="PRINTS" id="PR00146">
    <property type="entry name" value="DHPICSNTHASE"/>
</dbReference>
<evidence type="ECO:0000256" key="1">
    <source>
        <dbReference type="ARBA" id="ARBA00004496"/>
    </source>
</evidence>
<evidence type="ECO:0000256" key="4">
    <source>
        <dbReference type="ARBA" id="ARBA00011881"/>
    </source>
</evidence>
<comment type="subcellular location">
    <subcellularLocation>
        <location evidence="1">Cytoplasm</location>
    </subcellularLocation>
</comment>
<dbReference type="PANTHER" id="PTHR12128:SF21">
    <property type="entry name" value="N-ACETYLNEURAMINATE LYASE"/>
    <property type="match status" value="1"/>
</dbReference>
<dbReference type="PROSITE" id="PS00665">
    <property type="entry name" value="DHDPS_1"/>
    <property type="match status" value="1"/>
</dbReference>
<dbReference type="EC" id="4.1.3.3" evidence="5"/>
<dbReference type="InterPro" id="IPR013785">
    <property type="entry name" value="Aldolase_TIM"/>
</dbReference>
<dbReference type="SMART" id="SM01130">
    <property type="entry name" value="DHDPS"/>
    <property type="match status" value="1"/>
</dbReference>
<name>A0AAU9WMM7_9CNID</name>
<dbReference type="Proteomes" id="UP001159428">
    <property type="component" value="Unassembled WGS sequence"/>
</dbReference>
<dbReference type="GO" id="GO:0008747">
    <property type="term" value="F:N-acetylneuraminate lyase activity"/>
    <property type="evidence" value="ECO:0007669"/>
    <property type="project" value="UniProtKB-EC"/>
</dbReference>
<feature type="active site" description="Proton donor/acceptor" evidence="12">
    <location>
        <position position="143"/>
    </location>
</feature>
<evidence type="ECO:0000256" key="8">
    <source>
        <dbReference type="ARBA" id="ARBA00023270"/>
    </source>
</evidence>
<comment type="catalytic activity">
    <reaction evidence="10">
        <text>aceneuramate = aldehydo-N-acetyl-D-mannosamine + pyruvate</text>
        <dbReference type="Rhea" id="RHEA:23296"/>
        <dbReference type="ChEBI" id="CHEBI:15361"/>
        <dbReference type="ChEBI" id="CHEBI:17122"/>
        <dbReference type="ChEBI" id="CHEBI:173083"/>
        <dbReference type="EC" id="4.1.3.3"/>
    </reaction>
</comment>
<reference evidence="14 15" key="1">
    <citation type="submission" date="2022-05" db="EMBL/GenBank/DDBJ databases">
        <authorList>
            <consortium name="Genoscope - CEA"/>
            <person name="William W."/>
        </authorList>
    </citation>
    <scope>NUCLEOTIDE SEQUENCE [LARGE SCALE GENOMIC DNA]</scope>
</reference>
<feature type="binding site" evidence="13">
    <location>
        <position position="52"/>
    </location>
    <ligand>
        <name>pyruvate</name>
        <dbReference type="ChEBI" id="CHEBI:15361"/>
    </ligand>
</feature>
<evidence type="ECO:0000256" key="5">
    <source>
        <dbReference type="ARBA" id="ARBA00012911"/>
    </source>
</evidence>
<keyword evidence="9" id="KW-0119">Carbohydrate metabolism</keyword>
<comment type="caution">
    <text evidence="14">The sequence shown here is derived from an EMBL/GenBank/DDBJ whole genome shotgun (WGS) entry which is preliminary data.</text>
</comment>
<dbReference type="InterPro" id="IPR020624">
    <property type="entry name" value="Schiff_base-form_aldolases_CS"/>
</dbReference>
<dbReference type="AlphaFoldDB" id="A0AAU9WMM7"/>
<evidence type="ECO:0000256" key="3">
    <source>
        <dbReference type="ARBA" id="ARBA00006324"/>
    </source>
</evidence>
<evidence type="ECO:0000256" key="2">
    <source>
        <dbReference type="ARBA" id="ARBA00004878"/>
    </source>
</evidence>
<evidence type="ECO:0000256" key="7">
    <source>
        <dbReference type="ARBA" id="ARBA00023239"/>
    </source>
</evidence>
<accession>A0AAU9WMM7</accession>
<feature type="binding site" evidence="13">
    <location>
        <position position="215"/>
    </location>
    <ligand>
        <name>pyruvate</name>
        <dbReference type="ChEBI" id="CHEBI:15361"/>
    </ligand>
</feature>
<evidence type="ECO:0000256" key="12">
    <source>
        <dbReference type="PIRSR" id="PIRSR001365-1"/>
    </source>
</evidence>
<protein>
    <recommendedName>
        <fullName evidence="5">N-acetylneuraminate lyase</fullName>
        <ecNumber evidence="5">4.1.3.3</ecNumber>
    </recommendedName>
</protein>
<evidence type="ECO:0000313" key="14">
    <source>
        <dbReference type="EMBL" id="CAH3119232.1"/>
    </source>
</evidence>
<dbReference type="Pfam" id="PF00701">
    <property type="entry name" value="DHDPS"/>
    <property type="match status" value="1"/>
</dbReference>